<name>A0ABD3M1C8_9STRA</name>
<dbReference type="AlphaFoldDB" id="A0ABD3M1C8"/>
<keyword evidence="2" id="KW-1185">Reference proteome</keyword>
<proteinExistence type="predicted"/>
<evidence type="ECO:0000313" key="1">
    <source>
        <dbReference type="EMBL" id="KAL3757482.1"/>
    </source>
</evidence>
<dbReference type="EMBL" id="JALLBG020000265">
    <property type="protein sequence ID" value="KAL3757482.1"/>
    <property type="molecule type" value="Genomic_DNA"/>
</dbReference>
<protein>
    <submittedName>
        <fullName evidence="1">Uncharacterized protein</fullName>
    </submittedName>
</protein>
<comment type="caution">
    <text evidence="1">The sequence shown here is derived from an EMBL/GenBank/DDBJ whole genome shotgun (WGS) entry which is preliminary data.</text>
</comment>
<sequence>MLLYSRAATSILGVSKNLARRAKSTSTSAASSEEAASGNLAVAVATTFGTYMLADFLSNFIQHPIQKASLRK</sequence>
<gene>
    <name evidence="1" type="ORF">ACHAWU_006689</name>
</gene>
<dbReference type="Proteomes" id="UP001530293">
    <property type="component" value="Unassembled WGS sequence"/>
</dbReference>
<evidence type="ECO:0000313" key="2">
    <source>
        <dbReference type="Proteomes" id="UP001530293"/>
    </source>
</evidence>
<accession>A0ABD3M1C8</accession>
<organism evidence="1 2">
    <name type="scientific">Discostella pseudostelligera</name>
    <dbReference type="NCBI Taxonomy" id="259834"/>
    <lineage>
        <taxon>Eukaryota</taxon>
        <taxon>Sar</taxon>
        <taxon>Stramenopiles</taxon>
        <taxon>Ochrophyta</taxon>
        <taxon>Bacillariophyta</taxon>
        <taxon>Coscinodiscophyceae</taxon>
        <taxon>Thalassiosirophycidae</taxon>
        <taxon>Stephanodiscales</taxon>
        <taxon>Stephanodiscaceae</taxon>
        <taxon>Discostella</taxon>
    </lineage>
</organism>
<reference evidence="1 2" key="1">
    <citation type="submission" date="2024-10" db="EMBL/GenBank/DDBJ databases">
        <title>Updated reference genomes for cyclostephanoid diatoms.</title>
        <authorList>
            <person name="Roberts W.R."/>
            <person name="Alverson A.J."/>
        </authorList>
    </citation>
    <scope>NUCLEOTIDE SEQUENCE [LARGE SCALE GENOMIC DNA]</scope>
    <source>
        <strain evidence="1 2">AJA232-27</strain>
    </source>
</reference>